<dbReference type="CDD" id="cd03216">
    <property type="entry name" value="ABC_Carb_Monos_I"/>
    <property type="match status" value="1"/>
</dbReference>
<accession>A0ABU0J5W3</accession>
<feature type="domain" description="ABC transporter" evidence="7">
    <location>
        <begin position="260"/>
        <end position="503"/>
    </location>
</feature>
<evidence type="ECO:0000256" key="6">
    <source>
        <dbReference type="ARBA" id="ARBA00022840"/>
    </source>
</evidence>
<gene>
    <name evidence="8" type="ORF">QO011_001674</name>
</gene>
<sequence length="510" mass="53641">MAEPQPDAVPTLRIRGIGKSYGPTRVLSDISFDIVPGRVHALVGENGAGKSTLVKIITGIVAADEGEVLLEGRPAAFPSPIEARAGGVSAVYQDPKLFPHLDVAENIFIGNFPKTAIGTVDRAAMVRGARQALARLGVDLDPRSLVAALSMAELQFVEIARALSTDVKLLILDEPTSPLTPAEAEKLFSIVRTLRAAGKSILLITHRLEEVEAIADDVTVLRDGRHVATRPARALDRAGIVGLMVGRSVETLFARSRAAPKGEEVLRVEGLGLAGSFADVSFTLRAGEIVGMAGLVGAGRSEIAQAVFGMTPPTAGRVLVKGRAVVPSSPERMLGLGVAYLPEDRDGQGLIMAESVGDNVTLPIAGRLARFGFLARRRQERIAEEAVATYKVRTTGIEQIVSALSGGNRQKVAFARWLATSPAAMLLDEPTHGVDVGSKAQIHQIIHQLAASGLAVLMISSDLPEVLAMSDRILVVAEGRIVAELDGEGATQEAVMRAATRSGEAAHALA</sequence>
<evidence type="ECO:0000313" key="9">
    <source>
        <dbReference type="Proteomes" id="UP001242480"/>
    </source>
</evidence>
<name>A0ABU0J5W3_9HYPH</name>
<evidence type="ECO:0000256" key="3">
    <source>
        <dbReference type="ARBA" id="ARBA00022597"/>
    </source>
</evidence>
<dbReference type="PROSITE" id="PS00211">
    <property type="entry name" value="ABC_TRANSPORTER_1"/>
    <property type="match status" value="1"/>
</dbReference>
<dbReference type="RefSeq" id="WP_307270197.1">
    <property type="nucleotide sequence ID" value="NZ_JAUSVX010000002.1"/>
</dbReference>
<dbReference type="Pfam" id="PF00005">
    <property type="entry name" value="ABC_tran"/>
    <property type="match status" value="2"/>
</dbReference>
<comment type="similarity">
    <text evidence="1">Belongs to the ABC transporter superfamily.</text>
</comment>
<dbReference type="InterPro" id="IPR027417">
    <property type="entry name" value="P-loop_NTPase"/>
</dbReference>
<comment type="caution">
    <text evidence="8">The sequence shown here is derived from an EMBL/GenBank/DDBJ whole genome shotgun (WGS) entry which is preliminary data.</text>
</comment>
<evidence type="ECO:0000256" key="1">
    <source>
        <dbReference type="ARBA" id="ARBA00005417"/>
    </source>
</evidence>
<keyword evidence="2" id="KW-0813">Transport</keyword>
<dbReference type="Proteomes" id="UP001242480">
    <property type="component" value="Unassembled WGS sequence"/>
</dbReference>
<proteinExistence type="inferred from homology"/>
<keyword evidence="9" id="KW-1185">Reference proteome</keyword>
<keyword evidence="4" id="KW-0677">Repeat</keyword>
<dbReference type="InterPro" id="IPR003439">
    <property type="entry name" value="ABC_transporter-like_ATP-bd"/>
</dbReference>
<evidence type="ECO:0000256" key="5">
    <source>
        <dbReference type="ARBA" id="ARBA00022741"/>
    </source>
</evidence>
<dbReference type="CDD" id="cd03215">
    <property type="entry name" value="ABC_Carb_Monos_II"/>
    <property type="match status" value="1"/>
</dbReference>
<dbReference type="GO" id="GO:0005524">
    <property type="term" value="F:ATP binding"/>
    <property type="evidence" value="ECO:0007669"/>
    <property type="project" value="UniProtKB-KW"/>
</dbReference>
<protein>
    <submittedName>
        <fullName evidence="8">Rhamnose transport system ATP-binding protein</fullName>
    </submittedName>
</protein>
<keyword evidence="5" id="KW-0547">Nucleotide-binding</keyword>
<organism evidence="8 9">
    <name type="scientific">Labrys wisconsinensis</name>
    <dbReference type="NCBI Taxonomy" id="425677"/>
    <lineage>
        <taxon>Bacteria</taxon>
        <taxon>Pseudomonadati</taxon>
        <taxon>Pseudomonadota</taxon>
        <taxon>Alphaproteobacteria</taxon>
        <taxon>Hyphomicrobiales</taxon>
        <taxon>Xanthobacteraceae</taxon>
        <taxon>Labrys</taxon>
    </lineage>
</organism>
<dbReference type="Gene3D" id="3.40.50.300">
    <property type="entry name" value="P-loop containing nucleotide triphosphate hydrolases"/>
    <property type="match status" value="2"/>
</dbReference>
<evidence type="ECO:0000256" key="4">
    <source>
        <dbReference type="ARBA" id="ARBA00022737"/>
    </source>
</evidence>
<dbReference type="InterPro" id="IPR050107">
    <property type="entry name" value="ABC_carbohydrate_import_ATPase"/>
</dbReference>
<dbReference type="InterPro" id="IPR003593">
    <property type="entry name" value="AAA+_ATPase"/>
</dbReference>
<dbReference type="EMBL" id="JAUSVX010000002">
    <property type="protein sequence ID" value="MDQ0468674.1"/>
    <property type="molecule type" value="Genomic_DNA"/>
</dbReference>
<dbReference type="SMART" id="SM00382">
    <property type="entry name" value="AAA"/>
    <property type="match status" value="2"/>
</dbReference>
<dbReference type="PROSITE" id="PS50893">
    <property type="entry name" value="ABC_TRANSPORTER_2"/>
    <property type="match status" value="2"/>
</dbReference>
<reference evidence="8 9" key="1">
    <citation type="submission" date="2023-07" db="EMBL/GenBank/DDBJ databases">
        <title>Genomic Encyclopedia of Type Strains, Phase IV (KMG-IV): sequencing the most valuable type-strain genomes for metagenomic binning, comparative biology and taxonomic classification.</title>
        <authorList>
            <person name="Goeker M."/>
        </authorList>
    </citation>
    <scope>NUCLEOTIDE SEQUENCE [LARGE SCALE GENOMIC DNA]</scope>
    <source>
        <strain evidence="8 9">DSM 19619</strain>
    </source>
</reference>
<dbReference type="InterPro" id="IPR017871">
    <property type="entry name" value="ABC_transporter-like_CS"/>
</dbReference>
<feature type="domain" description="ABC transporter" evidence="7">
    <location>
        <begin position="12"/>
        <end position="248"/>
    </location>
</feature>
<evidence type="ECO:0000259" key="7">
    <source>
        <dbReference type="PROSITE" id="PS50893"/>
    </source>
</evidence>
<dbReference type="SUPFAM" id="SSF52540">
    <property type="entry name" value="P-loop containing nucleoside triphosphate hydrolases"/>
    <property type="match status" value="2"/>
</dbReference>
<keyword evidence="3" id="KW-0762">Sugar transport</keyword>
<keyword evidence="6 8" id="KW-0067">ATP-binding</keyword>
<evidence type="ECO:0000313" key="8">
    <source>
        <dbReference type="EMBL" id="MDQ0468674.1"/>
    </source>
</evidence>
<evidence type="ECO:0000256" key="2">
    <source>
        <dbReference type="ARBA" id="ARBA00022448"/>
    </source>
</evidence>
<dbReference type="PANTHER" id="PTHR43790">
    <property type="entry name" value="CARBOHYDRATE TRANSPORT ATP-BINDING PROTEIN MG119-RELATED"/>
    <property type="match status" value="1"/>
</dbReference>
<dbReference type="PANTHER" id="PTHR43790:SF9">
    <property type="entry name" value="GALACTOFURANOSE TRANSPORTER ATP-BINDING PROTEIN YTFR"/>
    <property type="match status" value="1"/>
</dbReference>